<dbReference type="STRING" id="1123349.SAMN02744037_00849"/>
<accession>A0A1M6M877</accession>
<evidence type="ECO:0000259" key="12">
    <source>
        <dbReference type="Pfam" id="PF13735"/>
    </source>
</evidence>
<dbReference type="InterPro" id="IPR032828">
    <property type="entry name" value="PolyA_RNA-bd"/>
</dbReference>
<comment type="cofactor">
    <cofactor evidence="1">
        <name>Mg(2+)</name>
        <dbReference type="ChEBI" id="CHEBI:18420"/>
    </cofactor>
</comment>
<dbReference type="GO" id="GO:0008033">
    <property type="term" value="P:tRNA processing"/>
    <property type="evidence" value="ECO:0007669"/>
    <property type="project" value="UniProtKB-KW"/>
</dbReference>
<feature type="domain" description="Poly A polymerase head" evidence="10">
    <location>
        <begin position="24"/>
        <end position="145"/>
    </location>
</feature>
<dbReference type="InterPro" id="IPR050264">
    <property type="entry name" value="Bact_CCA-adding_enz_type3_sf"/>
</dbReference>
<dbReference type="GO" id="GO:0000049">
    <property type="term" value="F:tRNA binding"/>
    <property type="evidence" value="ECO:0007669"/>
    <property type="project" value="TreeGrafter"/>
</dbReference>
<evidence type="ECO:0000256" key="9">
    <source>
        <dbReference type="RuleBase" id="RU003953"/>
    </source>
</evidence>
<evidence type="ECO:0000313" key="13">
    <source>
        <dbReference type="EMBL" id="SHJ79661.1"/>
    </source>
</evidence>
<protein>
    <submittedName>
        <fullName evidence="13">tRNA nucleotidyltransferase (CCA-adding enzyme)</fullName>
    </submittedName>
</protein>
<dbReference type="PANTHER" id="PTHR46173:SF1">
    <property type="entry name" value="CCA TRNA NUCLEOTIDYLTRANSFERASE 1, MITOCHONDRIAL"/>
    <property type="match status" value="1"/>
</dbReference>
<keyword evidence="4" id="KW-0548">Nucleotidyltransferase</keyword>
<evidence type="ECO:0000256" key="2">
    <source>
        <dbReference type="ARBA" id="ARBA00022679"/>
    </source>
</evidence>
<proteinExistence type="inferred from homology"/>
<evidence type="ECO:0000313" key="14">
    <source>
        <dbReference type="Proteomes" id="UP000242497"/>
    </source>
</evidence>
<keyword evidence="6" id="KW-0547">Nucleotide-binding</keyword>
<dbReference type="PANTHER" id="PTHR46173">
    <property type="entry name" value="CCA TRNA NUCLEOTIDYLTRANSFERASE 1, MITOCHONDRIAL"/>
    <property type="match status" value="1"/>
</dbReference>
<dbReference type="InterPro" id="IPR043519">
    <property type="entry name" value="NT_sf"/>
</dbReference>
<name>A0A1M6M877_9FIRM</name>
<feature type="domain" description="CCA-adding enzyme C-terminal" evidence="12">
    <location>
        <begin position="299"/>
        <end position="439"/>
    </location>
</feature>
<evidence type="ECO:0000256" key="5">
    <source>
        <dbReference type="ARBA" id="ARBA00022723"/>
    </source>
</evidence>
<evidence type="ECO:0000259" key="10">
    <source>
        <dbReference type="Pfam" id="PF01743"/>
    </source>
</evidence>
<gene>
    <name evidence="13" type="ORF">SAMN02744037_00849</name>
</gene>
<evidence type="ECO:0000256" key="6">
    <source>
        <dbReference type="ARBA" id="ARBA00022741"/>
    </source>
</evidence>
<organism evidence="13 14">
    <name type="scientific">Tepidibacter formicigenes DSM 15518</name>
    <dbReference type="NCBI Taxonomy" id="1123349"/>
    <lineage>
        <taxon>Bacteria</taxon>
        <taxon>Bacillati</taxon>
        <taxon>Bacillota</taxon>
        <taxon>Clostridia</taxon>
        <taxon>Peptostreptococcales</taxon>
        <taxon>Peptostreptococcaceae</taxon>
        <taxon>Tepidibacter</taxon>
    </lineage>
</organism>
<comment type="similarity">
    <text evidence="9">Belongs to the tRNA nucleotidyltransferase/poly(A) polymerase family.</text>
</comment>
<dbReference type="InterPro" id="IPR003607">
    <property type="entry name" value="HD/PDEase_dom"/>
</dbReference>
<keyword evidence="2 9" id="KW-0808">Transferase</keyword>
<dbReference type="GO" id="GO:0016779">
    <property type="term" value="F:nucleotidyltransferase activity"/>
    <property type="evidence" value="ECO:0007669"/>
    <property type="project" value="UniProtKB-KW"/>
</dbReference>
<dbReference type="SUPFAM" id="SSF81891">
    <property type="entry name" value="Poly A polymerase C-terminal region-like"/>
    <property type="match status" value="1"/>
</dbReference>
<dbReference type="Gene3D" id="1.10.3090.10">
    <property type="entry name" value="cca-adding enzyme, domain 2"/>
    <property type="match status" value="1"/>
</dbReference>
<dbReference type="Gene3D" id="3.30.460.10">
    <property type="entry name" value="Beta Polymerase, domain 2"/>
    <property type="match status" value="1"/>
</dbReference>
<dbReference type="Proteomes" id="UP000242497">
    <property type="component" value="Unassembled WGS sequence"/>
</dbReference>
<dbReference type="InterPro" id="IPR002646">
    <property type="entry name" value="PolA_pol_head_dom"/>
</dbReference>
<evidence type="ECO:0000256" key="3">
    <source>
        <dbReference type="ARBA" id="ARBA00022694"/>
    </source>
</evidence>
<evidence type="ECO:0000256" key="1">
    <source>
        <dbReference type="ARBA" id="ARBA00001946"/>
    </source>
</evidence>
<dbReference type="AlphaFoldDB" id="A0A1M6M877"/>
<dbReference type="CDD" id="cd00077">
    <property type="entry name" value="HDc"/>
    <property type="match status" value="1"/>
</dbReference>
<keyword evidence="14" id="KW-1185">Reference proteome</keyword>
<sequence length="444" mass="51495">MKIKMPDEVKIILSILSDNNYEGYIVGGCVRDSLLKKEAKDWDITTNAKPKEVIMLFEKKYKVVPTGLKHGTVTIIINNQNFEVTTYRIEGEYIDNRRPDRVEFTNNIKEDLKRRDFTINAMAYNDYLGLYDPFLGIEDLKDKKIKCVGSPKERFEEDALRILRGVRFATQLNFCIDNNTASAMRLKGYLLNNISKERVRDELCKILFSKKPSIGFEILKDLKLLDFTIPELKPCIEFEQNNPHHDKNVFDHILSVVDNTPNNLIVRLSALLHDIGKPKCFTLDDKGIGHFYRHELESEVMARDILKRLRFDNKTIDLVCVLIKEHMNKGDIKKDKTVKKLINRVGIENIDNLFYLQIADRKGTLKENDIEDILKLKEKVYEILHENQPLTVKDLAINGNDLIKMGYNPGKQIGELLNYLLDLVLENSEINKKDKLIDLIKNKI</sequence>
<dbReference type="GO" id="GO:0000166">
    <property type="term" value="F:nucleotide binding"/>
    <property type="evidence" value="ECO:0007669"/>
    <property type="project" value="UniProtKB-KW"/>
</dbReference>
<keyword evidence="8 9" id="KW-0694">RNA-binding</keyword>
<evidence type="ECO:0000256" key="8">
    <source>
        <dbReference type="ARBA" id="ARBA00022884"/>
    </source>
</evidence>
<evidence type="ECO:0000256" key="7">
    <source>
        <dbReference type="ARBA" id="ARBA00022842"/>
    </source>
</evidence>
<evidence type="ECO:0000259" key="11">
    <source>
        <dbReference type="Pfam" id="PF12627"/>
    </source>
</evidence>
<dbReference type="Gene3D" id="1.10.246.80">
    <property type="match status" value="1"/>
</dbReference>
<dbReference type="InterPro" id="IPR032810">
    <property type="entry name" value="CCA-adding_enz_C"/>
</dbReference>
<dbReference type="OrthoDB" id="9805698at2"/>
<dbReference type="Pfam" id="PF01743">
    <property type="entry name" value="PolyA_pol"/>
    <property type="match status" value="1"/>
</dbReference>
<dbReference type="SUPFAM" id="SSF81301">
    <property type="entry name" value="Nucleotidyltransferase"/>
    <property type="match status" value="1"/>
</dbReference>
<keyword evidence="3" id="KW-0819">tRNA processing</keyword>
<dbReference type="RefSeq" id="WP_072887580.1">
    <property type="nucleotide sequence ID" value="NZ_FRAE01000014.1"/>
</dbReference>
<keyword evidence="7" id="KW-0460">Magnesium</keyword>
<dbReference type="EMBL" id="FRAE01000014">
    <property type="protein sequence ID" value="SHJ79661.1"/>
    <property type="molecule type" value="Genomic_DNA"/>
</dbReference>
<dbReference type="Pfam" id="PF12627">
    <property type="entry name" value="PolyA_pol_RNAbd"/>
    <property type="match status" value="1"/>
</dbReference>
<keyword evidence="5" id="KW-0479">Metal-binding</keyword>
<dbReference type="Pfam" id="PF13735">
    <property type="entry name" value="tRNA_NucTran2_2"/>
    <property type="match status" value="1"/>
</dbReference>
<dbReference type="GO" id="GO:0046872">
    <property type="term" value="F:metal ion binding"/>
    <property type="evidence" value="ECO:0007669"/>
    <property type="project" value="UniProtKB-KW"/>
</dbReference>
<evidence type="ECO:0000256" key="4">
    <source>
        <dbReference type="ARBA" id="ARBA00022695"/>
    </source>
</evidence>
<feature type="domain" description="tRNA nucleotidyltransferase/poly(A) polymerase RNA and SrmB- binding" evidence="11">
    <location>
        <begin position="173"/>
        <end position="234"/>
    </location>
</feature>
<reference evidence="14" key="1">
    <citation type="submission" date="2016-11" db="EMBL/GenBank/DDBJ databases">
        <authorList>
            <person name="Varghese N."/>
            <person name="Submissions S."/>
        </authorList>
    </citation>
    <scope>NUCLEOTIDE SEQUENCE [LARGE SCALE GENOMIC DNA]</scope>
    <source>
        <strain evidence="14">DSM 15518</strain>
    </source>
</reference>
<dbReference type="CDD" id="cd05398">
    <property type="entry name" value="NT_ClassII-CCAase"/>
    <property type="match status" value="1"/>
</dbReference>